<dbReference type="InterPro" id="IPR041715">
    <property type="entry name" value="HisRS-like_core"/>
</dbReference>
<evidence type="ECO:0000256" key="9">
    <source>
        <dbReference type="ARBA" id="ARBA00047639"/>
    </source>
</evidence>
<evidence type="ECO:0000256" key="3">
    <source>
        <dbReference type="ARBA" id="ARBA00022490"/>
    </source>
</evidence>
<feature type="domain" description="Aminoacyl-transfer RNA synthetases class-II family profile" evidence="12">
    <location>
        <begin position="20"/>
        <end position="346"/>
    </location>
</feature>
<dbReference type="InterPro" id="IPR015807">
    <property type="entry name" value="His-tRNA-ligase"/>
</dbReference>
<dbReference type="Gene3D" id="3.40.50.800">
    <property type="entry name" value="Anticodon-binding domain"/>
    <property type="match status" value="1"/>
</dbReference>
<evidence type="ECO:0000256" key="10">
    <source>
        <dbReference type="HAMAP-Rule" id="MF_00127"/>
    </source>
</evidence>
<dbReference type="SUPFAM" id="SSF52954">
    <property type="entry name" value="Class II aaRS ABD-related"/>
    <property type="match status" value="1"/>
</dbReference>
<feature type="binding site" evidence="11">
    <location>
        <position position="128"/>
    </location>
    <ligand>
        <name>L-histidine</name>
        <dbReference type="ChEBI" id="CHEBI:57595"/>
    </ligand>
</feature>
<dbReference type="PANTHER" id="PTHR11476:SF7">
    <property type="entry name" value="HISTIDINE--TRNA LIGASE"/>
    <property type="match status" value="1"/>
</dbReference>
<keyword evidence="8 10" id="KW-0030">Aminoacyl-tRNA synthetase</keyword>
<comment type="catalytic activity">
    <reaction evidence="9 10">
        <text>tRNA(His) + L-histidine + ATP = L-histidyl-tRNA(His) + AMP + diphosphate + H(+)</text>
        <dbReference type="Rhea" id="RHEA:17313"/>
        <dbReference type="Rhea" id="RHEA-COMP:9665"/>
        <dbReference type="Rhea" id="RHEA-COMP:9689"/>
        <dbReference type="ChEBI" id="CHEBI:15378"/>
        <dbReference type="ChEBI" id="CHEBI:30616"/>
        <dbReference type="ChEBI" id="CHEBI:33019"/>
        <dbReference type="ChEBI" id="CHEBI:57595"/>
        <dbReference type="ChEBI" id="CHEBI:78442"/>
        <dbReference type="ChEBI" id="CHEBI:78527"/>
        <dbReference type="ChEBI" id="CHEBI:456215"/>
        <dbReference type="EC" id="6.1.1.21"/>
    </reaction>
</comment>
<dbReference type="RefSeq" id="WP_165780628.1">
    <property type="nucleotide sequence ID" value="NZ_PHHC01000065.1"/>
</dbReference>
<dbReference type="EMBL" id="PHHC01000065">
    <property type="protein sequence ID" value="PPE05364.1"/>
    <property type="molecule type" value="Genomic_DNA"/>
</dbReference>
<proteinExistence type="inferred from homology"/>
<protein>
    <recommendedName>
        <fullName evidence="10">Histidine--tRNA ligase</fullName>
        <ecNumber evidence="10">6.1.1.21</ecNumber>
    </recommendedName>
    <alternativeName>
        <fullName evidence="10">Histidyl-tRNA synthetase</fullName>
        <shortName evidence="10">HisRS</shortName>
    </alternativeName>
</protein>
<evidence type="ECO:0000256" key="4">
    <source>
        <dbReference type="ARBA" id="ARBA00022598"/>
    </source>
</evidence>
<dbReference type="CDD" id="cd00773">
    <property type="entry name" value="HisRS-like_core"/>
    <property type="match status" value="1"/>
</dbReference>
<dbReference type="GO" id="GO:0006427">
    <property type="term" value="P:histidyl-tRNA aminoacylation"/>
    <property type="evidence" value="ECO:0007669"/>
    <property type="project" value="UniProtKB-UniRule"/>
</dbReference>
<evidence type="ECO:0000256" key="11">
    <source>
        <dbReference type="PIRSR" id="PIRSR001549-1"/>
    </source>
</evidence>
<dbReference type="Pfam" id="PF03129">
    <property type="entry name" value="HGTP_anticodon"/>
    <property type="match status" value="1"/>
</dbReference>
<dbReference type="InterPro" id="IPR004154">
    <property type="entry name" value="Anticodon-bd"/>
</dbReference>
<comment type="subcellular location">
    <subcellularLocation>
        <location evidence="10">Cytoplasm</location>
    </subcellularLocation>
</comment>
<evidence type="ECO:0000256" key="8">
    <source>
        <dbReference type="ARBA" id="ARBA00023146"/>
    </source>
</evidence>
<keyword evidence="4 10" id="KW-0436">Ligase</keyword>
<feature type="binding site" evidence="11">
    <location>
        <position position="276"/>
    </location>
    <ligand>
        <name>L-histidine</name>
        <dbReference type="ChEBI" id="CHEBI:57595"/>
    </ligand>
</feature>
<dbReference type="Gene3D" id="3.30.930.10">
    <property type="entry name" value="Bira Bifunctional Protein, Domain 2"/>
    <property type="match status" value="1"/>
</dbReference>
<dbReference type="GO" id="GO:0004821">
    <property type="term" value="F:histidine-tRNA ligase activity"/>
    <property type="evidence" value="ECO:0007669"/>
    <property type="project" value="UniProtKB-UniRule"/>
</dbReference>
<keyword evidence="5 10" id="KW-0547">Nucleotide-binding</keyword>
<dbReference type="GO" id="GO:0005737">
    <property type="term" value="C:cytoplasm"/>
    <property type="evidence" value="ECO:0007669"/>
    <property type="project" value="UniProtKB-SubCell"/>
</dbReference>
<dbReference type="InterPro" id="IPR045864">
    <property type="entry name" value="aa-tRNA-synth_II/BPL/LPL"/>
</dbReference>
<feature type="binding site" evidence="11">
    <location>
        <begin position="280"/>
        <end position="281"/>
    </location>
    <ligand>
        <name>L-histidine</name>
        <dbReference type="ChEBI" id="CHEBI:57595"/>
    </ligand>
</feature>
<evidence type="ECO:0000256" key="5">
    <source>
        <dbReference type="ARBA" id="ARBA00022741"/>
    </source>
</evidence>
<keyword evidence="3 10" id="KW-0963">Cytoplasm</keyword>
<dbReference type="AlphaFoldDB" id="A0A2S5RDI5"/>
<name>A0A2S5RDI5_9PROT</name>
<feature type="binding site" evidence="11">
    <location>
        <position position="110"/>
    </location>
    <ligand>
        <name>L-histidine</name>
        <dbReference type="ChEBI" id="CHEBI:57595"/>
    </ligand>
</feature>
<sequence length="445" mass="50528">MLTNISGFPEFLPREQIAFNALLDKIKEQFELYGFTPLETPAVERVSTLLAKGNDHEIYGVHRLAQEQGIKEKDLALRFDLTVPLARYVAQHYSKLTFPYRRYHIAPVWRGERPQAGRYRQFYQCDIDIVGDGALPLIYDAEVLSVIYNVFISLGIKRFGIILNNRALLTGLLKSLGVSVGTLIPILRILDKAEKVSKAVFTKELEHYGMSPGNIKVLEHLMTQQLDNKDWLKYLPTLCTTREFMTGLQELEELMNRLQDFEVPDTCLRIDPMLTRGLTYYTGTVCEVKLLDYPQLGSVCGGGRYANLVESLSDRALPGVGFSIGVSRLLPKLIETGIIQAQKETPAEVMVTSQNIQHMQYYIYVAKILRTHHINTEIYLAQKPLSLQIKYASKKGISFVIIADHEELAREEIILRALTKGKQMRVSLAQALAVLKHPELFQELT</sequence>
<dbReference type="InterPro" id="IPR006195">
    <property type="entry name" value="aa-tRNA-synth_II"/>
</dbReference>
<dbReference type="PIRSF" id="PIRSF001549">
    <property type="entry name" value="His-tRNA_synth"/>
    <property type="match status" value="1"/>
</dbReference>
<dbReference type="HAMAP" id="MF_00127">
    <property type="entry name" value="His_tRNA_synth"/>
    <property type="match status" value="1"/>
</dbReference>
<dbReference type="Proteomes" id="UP000239425">
    <property type="component" value="Unassembled WGS sequence"/>
</dbReference>
<dbReference type="SUPFAM" id="SSF55681">
    <property type="entry name" value="Class II aaRS and biotin synthetases"/>
    <property type="match status" value="1"/>
</dbReference>
<keyword evidence="7 10" id="KW-0648">Protein biosynthesis</keyword>
<gene>
    <name evidence="10" type="primary">hisS</name>
    <name evidence="13" type="ORF">HCUR_00323</name>
</gene>
<comment type="similarity">
    <text evidence="1 10">Belongs to the class-II aminoacyl-tRNA synthetase family.</text>
</comment>
<keyword evidence="14" id="KW-1185">Reference proteome</keyword>
<dbReference type="NCBIfam" id="TIGR00442">
    <property type="entry name" value="hisS"/>
    <property type="match status" value="1"/>
</dbReference>
<comment type="caution">
    <text evidence="13">The sequence shown here is derived from an EMBL/GenBank/DDBJ whole genome shotgun (WGS) entry which is preliminary data.</text>
</comment>
<accession>A0A2S5RDI5</accession>
<reference evidence="13 14" key="1">
    <citation type="submission" date="2017-11" db="EMBL/GenBank/DDBJ databases">
        <title>Comparative genomic analysis of Holospora spp., intranuclear symbionts of paramecia.</title>
        <authorList>
            <person name="Garushyants S.K."/>
            <person name="Beliavskaya A."/>
            <person name="Malko D.B."/>
            <person name="Logacheva M.D."/>
            <person name="Rautian M.S."/>
            <person name="Gelfand M.S."/>
        </authorList>
    </citation>
    <scope>NUCLEOTIDE SEQUENCE [LARGE SCALE GENOMIC DNA]</scope>
    <source>
        <strain evidence="14">02AZ16</strain>
    </source>
</reference>
<evidence type="ECO:0000256" key="6">
    <source>
        <dbReference type="ARBA" id="ARBA00022840"/>
    </source>
</evidence>
<feature type="binding site" evidence="11">
    <location>
        <begin position="80"/>
        <end position="82"/>
    </location>
    <ligand>
        <name>L-histidine</name>
        <dbReference type="ChEBI" id="CHEBI:57595"/>
    </ligand>
</feature>
<dbReference type="InterPro" id="IPR036621">
    <property type="entry name" value="Anticodon-bd_dom_sf"/>
</dbReference>
<keyword evidence="6 10" id="KW-0067">ATP-binding</keyword>
<evidence type="ECO:0000313" key="14">
    <source>
        <dbReference type="Proteomes" id="UP000239425"/>
    </source>
</evidence>
<dbReference type="InterPro" id="IPR004516">
    <property type="entry name" value="HisRS/HisZ"/>
</dbReference>
<evidence type="ECO:0000259" key="12">
    <source>
        <dbReference type="PROSITE" id="PS50862"/>
    </source>
</evidence>
<feature type="binding site" evidence="11">
    <location>
        <position position="124"/>
    </location>
    <ligand>
        <name>L-histidine</name>
        <dbReference type="ChEBI" id="CHEBI:57595"/>
    </ligand>
</feature>
<dbReference type="GO" id="GO:0005524">
    <property type="term" value="F:ATP binding"/>
    <property type="evidence" value="ECO:0007669"/>
    <property type="project" value="UniProtKB-UniRule"/>
</dbReference>
<dbReference type="Pfam" id="PF13393">
    <property type="entry name" value="tRNA-synt_His"/>
    <property type="match status" value="1"/>
</dbReference>
<comment type="subunit">
    <text evidence="2 10">Homodimer.</text>
</comment>
<evidence type="ECO:0000256" key="2">
    <source>
        <dbReference type="ARBA" id="ARBA00011738"/>
    </source>
</evidence>
<dbReference type="PANTHER" id="PTHR11476">
    <property type="entry name" value="HISTIDYL-TRNA SYNTHETASE"/>
    <property type="match status" value="1"/>
</dbReference>
<organism evidence="13 14">
    <name type="scientific">Holospora curviuscula</name>
    <dbReference type="NCBI Taxonomy" id="1082868"/>
    <lineage>
        <taxon>Bacteria</taxon>
        <taxon>Pseudomonadati</taxon>
        <taxon>Pseudomonadota</taxon>
        <taxon>Alphaproteobacteria</taxon>
        <taxon>Holosporales</taxon>
        <taxon>Holosporaceae</taxon>
        <taxon>Holospora</taxon>
    </lineage>
</organism>
<dbReference type="EC" id="6.1.1.21" evidence="10"/>
<dbReference type="PROSITE" id="PS50862">
    <property type="entry name" value="AA_TRNA_LIGASE_II"/>
    <property type="match status" value="1"/>
</dbReference>
<evidence type="ECO:0000313" key="13">
    <source>
        <dbReference type="EMBL" id="PPE05364.1"/>
    </source>
</evidence>
<evidence type="ECO:0000256" key="1">
    <source>
        <dbReference type="ARBA" id="ARBA00008226"/>
    </source>
</evidence>
<evidence type="ECO:0000256" key="7">
    <source>
        <dbReference type="ARBA" id="ARBA00022917"/>
    </source>
</evidence>